<evidence type="ECO:0000313" key="6">
    <source>
        <dbReference type="Proteomes" id="UP001629246"/>
    </source>
</evidence>
<dbReference type="Proteomes" id="UP001629246">
    <property type="component" value="Unassembled WGS sequence"/>
</dbReference>
<keyword evidence="2" id="KW-0808">Transferase</keyword>
<evidence type="ECO:0000256" key="3">
    <source>
        <dbReference type="ARBA" id="ARBA00022777"/>
    </source>
</evidence>
<evidence type="ECO:0000313" key="5">
    <source>
        <dbReference type="EMBL" id="MFL9926001.1"/>
    </source>
</evidence>
<dbReference type="PANTHER" id="PTHR37419:SF8">
    <property type="entry name" value="TOXIN YJJJ"/>
    <property type="match status" value="1"/>
</dbReference>
<comment type="similarity">
    <text evidence="1">Belongs to the HipA Ser/Thr kinase family.</text>
</comment>
<dbReference type="InterPro" id="IPR012893">
    <property type="entry name" value="HipA-like_C"/>
</dbReference>
<comment type="caution">
    <text evidence="5">The sequence shown here is derived from an EMBL/GenBank/DDBJ whole genome shotgun (WGS) entry which is preliminary data.</text>
</comment>
<keyword evidence="6" id="KW-1185">Reference proteome</keyword>
<sequence>MDLRLQQRLLAGPATAQELGQLLGISQPSVSRLLRQYRAELAVIGAARSTRYALRKPLRDLPADMPVQRIDRSGRASLIGVLNSVHGGLLYEDVEQRSTELYDGLPWFLADMRPQGFLGRGFSRRYPELGLPTRITDWTDEHVLYALARRSEDEVGNLLVGEESFARWHAAPPLSTVIADQRAQTYPQLAERALVQELAGSSAGGEHPKFAALIVPAGSDTAPSPDDGMHVLVKFSEPLDTGSGERWGDLLRAEHLALDCLREAGLPAAHSRLIAAGNRVFLEVERFDRIGARGRAGLMSLGTVDDQFVGRRRRWHDTALELQRQALLSDQDVDRIGWLEAFGACIANSDMHFGNLSLLYEGRMPLRLAPAYDMLPMAYAPQRGEVRTPDFRPASPPLRALEEARAALQAARIFWQRLEQDENISAAFRSIAAVNEKQLGLQRW</sequence>
<dbReference type="PANTHER" id="PTHR37419">
    <property type="entry name" value="SERINE/THREONINE-PROTEIN KINASE TOXIN HIPA"/>
    <property type="match status" value="1"/>
</dbReference>
<reference evidence="5 6" key="1">
    <citation type="journal article" date="2024" name="Chem. Sci.">
        <title>Discovery of megapolipeptins by genome mining of a Burkholderiales bacteria collection.</title>
        <authorList>
            <person name="Paulo B.S."/>
            <person name="Recchia M.J.J."/>
            <person name="Lee S."/>
            <person name="Fergusson C.H."/>
            <person name="Romanowski S.B."/>
            <person name="Hernandez A."/>
            <person name="Krull N."/>
            <person name="Liu D.Y."/>
            <person name="Cavanagh H."/>
            <person name="Bos A."/>
            <person name="Gray C.A."/>
            <person name="Murphy B.T."/>
            <person name="Linington R.G."/>
            <person name="Eustaquio A.S."/>
        </authorList>
    </citation>
    <scope>NUCLEOTIDE SEQUENCE [LARGE SCALE GENOMIC DNA]</scope>
    <source>
        <strain evidence="5 6">RL21-008-BIB-A</strain>
    </source>
</reference>
<evidence type="ECO:0000256" key="2">
    <source>
        <dbReference type="ARBA" id="ARBA00022679"/>
    </source>
</evidence>
<accession>A0ABW9AAS3</accession>
<gene>
    <name evidence="5" type="primary">yjjJ</name>
    <name evidence="5" type="ORF">PQR62_17115</name>
</gene>
<evidence type="ECO:0000259" key="4">
    <source>
        <dbReference type="Pfam" id="PF07804"/>
    </source>
</evidence>
<proteinExistence type="inferred from homology"/>
<organism evidence="5 6">
    <name type="scientific">Herbaspirillum lusitanum</name>
    <dbReference type="NCBI Taxonomy" id="213312"/>
    <lineage>
        <taxon>Bacteria</taxon>
        <taxon>Pseudomonadati</taxon>
        <taxon>Pseudomonadota</taxon>
        <taxon>Betaproteobacteria</taxon>
        <taxon>Burkholderiales</taxon>
        <taxon>Oxalobacteraceae</taxon>
        <taxon>Herbaspirillum</taxon>
    </lineage>
</organism>
<evidence type="ECO:0000256" key="1">
    <source>
        <dbReference type="ARBA" id="ARBA00010164"/>
    </source>
</evidence>
<name>A0ABW9AAS3_9BURK</name>
<keyword evidence="3" id="KW-0418">Kinase</keyword>
<dbReference type="Pfam" id="PF07804">
    <property type="entry name" value="HipA_C"/>
    <property type="match status" value="1"/>
</dbReference>
<feature type="domain" description="HipA-like C-terminal" evidence="4">
    <location>
        <begin position="201"/>
        <end position="382"/>
    </location>
</feature>
<dbReference type="EMBL" id="JAQQFM010000007">
    <property type="protein sequence ID" value="MFL9926001.1"/>
    <property type="molecule type" value="Genomic_DNA"/>
</dbReference>
<dbReference type="RefSeq" id="WP_408159200.1">
    <property type="nucleotide sequence ID" value="NZ_JAQQFM010000007.1"/>
</dbReference>
<protein>
    <submittedName>
        <fullName evidence="5">Type II toxin-antitoxin system HipA family toxin YjjJ</fullName>
    </submittedName>
</protein>
<dbReference type="InterPro" id="IPR052028">
    <property type="entry name" value="HipA_Ser/Thr_kinase"/>
</dbReference>
<dbReference type="NCBIfam" id="NF007297">
    <property type="entry name" value="PRK09775.1"/>
    <property type="match status" value="1"/>
</dbReference>